<dbReference type="InterPro" id="IPR017871">
    <property type="entry name" value="ABC_transporter-like_CS"/>
</dbReference>
<keyword evidence="5" id="KW-0067">ATP-binding</keyword>
<evidence type="ECO:0000256" key="6">
    <source>
        <dbReference type="ARBA" id="ARBA00023136"/>
    </source>
</evidence>
<accession>M0KJL6</accession>
<comment type="caution">
    <text evidence="9">The sequence shown here is derived from an EMBL/GenBank/DDBJ whole genome shotgun (WGS) entry which is preliminary data.</text>
</comment>
<dbReference type="RefSeq" id="WP_007188681.1">
    <property type="nucleotide sequence ID" value="NZ_AOLS01000038.1"/>
</dbReference>
<dbReference type="SUPFAM" id="SSF52540">
    <property type="entry name" value="P-loop containing nucleoside triphosphate hydrolases"/>
    <property type="match status" value="1"/>
</dbReference>
<gene>
    <name evidence="9" type="ORF">C435_07395</name>
</gene>
<evidence type="ECO:0000313" key="9">
    <source>
        <dbReference type="EMBL" id="EMA20379.1"/>
    </source>
</evidence>
<feature type="compositionally biased region" description="Basic and acidic residues" evidence="7">
    <location>
        <begin position="356"/>
        <end position="367"/>
    </location>
</feature>
<dbReference type="FunFam" id="3.40.50.300:FF:000016">
    <property type="entry name" value="Oligopeptide ABC transporter ATP-binding component"/>
    <property type="match status" value="1"/>
</dbReference>
<evidence type="ECO:0000256" key="1">
    <source>
        <dbReference type="ARBA" id="ARBA00004202"/>
    </source>
</evidence>
<evidence type="ECO:0000256" key="5">
    <source>
        <dbReference type="ARBA" id="ARBA00022840"/>
    </source>
</evidence>
<dbReference type="NCBIfam" id="TIGR01727">
    <property type="entry name" value="oligo_HPY"/>
    <property type="match status" value="1"/>
</dbReference>
<dbReference type="CDD" id="cd03257">
    <property type="entry name" value="ABC_NikE_OppD_transporters"/>
    <property type="match status" value="1"/>
</dbReference>
<dbReference type="PROSITE" id="PS00211">
    <property type="entry name" value="ABC_TRANSPORTER_1"/>
    <property type="match status" value="1"/>
</dbReference>
<organism evidence="9 10">
    <name type="scientific">Haloarcula marismortui ATCC 33799</name>
    <dbReference type="NCBI Taxonomy" id="662475"/>
    <lineage>
        <taxon>Archaea</taxon>
        <taxon>Methanobacteriati</taxon>
        <taxon>Methanobacteriota</taxon>
        <taxon>Stenosarchaea group</taxon>
        <taxon>Halobacteria</taxon>
        <taxon>Halobacteriales</taxon>
        <taxon>Haloarculaceae</taxon>
        <taxon>Haloarcula</taxon>
    </lineage>
</organism>
<dbReference type="PROSITE" id="PS50893">
    <property type="entry name" value="ABC_TRANSPORTER_2"/>
    <property type="match status" value="1"/>
</dbReference>
<feature type="region of interest" description="Disordered" evidence="7">
    <location>
        <begin position="338"/>
        <end position="393"/>
    </location>
</feature>
<keyword evidence="2" id="KW-0813">Transport</keyword>
<feature type="domain" description="ABC transporter" evidence="8">
    <location>
        <begin position="4"/>
        <end position="254"/>
    </location>
</feature>
<evidence type="ECO:0000256" key="3">
    <source>
        <dbReference type="ARBA" id="ARBA00022475"/>
    </source>
</evidence>
<dbReference type="GO" id="GO:0005524">
    <property type="term" value="F:ATP binding"/>
    <property type="evidence" value="ECO:0007669"/>
    <property type="project" value="UniProtKB-KW"/>
</dbReference>
<dbReference type="Pfam" id="PF08352">
    <property type="entry name" value="oligo_HPY"/>
    <property type="match status" value="1"/>
</dbReference>
<dbReference type="InterPro" id="IPR027417">
    <property type="entry name" value="P-loop_NTPase"/>
</dbReference>
<dbReference type="InterPro" id="IPR013563">
    <property type="entry name" value="Oligopep_ABC_C"/>
</dbReference>
<dbReference type="PATRIC" id="fig|662475.6.peg.1431"/>
<dbReference type="InterPro" id="IPR003439">
    <property type="entry name" value="ABC_transporter-like_ATP-bd"/>
</dbReference>
<proteinExistence type="predicted"/>
<dbReference type="GO" id="GO:0015833">
    <property type="term" value="P:peptide transport"/>
    <property type="evidence" value="ECO:0007669"/>
    <property type="project" value="InterPro"/>
</dbReference>
<dbReference type="Pfam" id="PF00005">
    <property type="entry name" value="ABC_tran"/>
    <property type="match status" value="1"/>
</dbReference>
<dbReference type="GO" id="GO:0005886">
    <property type="term" value="C:plasma membrane"/>
    <property type="evidence" value="ECO:0007669"/>
    <property type="project" value="UniProtKB-SubCell"/>
</dbReference>
<sequence>MALLEVENLTVNFYTEEGVVTAVDDLSFRINRGEKFGVVGESGAGKSVTALTVMRLIEEPGRIESGTIRFDGQDLTELSDSEVRDVRGNDVAMIFQDAQTALNPVYTVGEQISEAIRHHLDYDDTAARERTIRLLDDVGIPEPEARYDDYPHEFSGGMQQRAIIAMALSCDPELLIADEPTTALDVTIEAKILDRLNRLADEYDTAIQLITHDLGVIAEMCDRVMVMYAGRAVEKASVEELYYDPKHPYTVGLMSAIPRIGDRQDRLKTIPGTMPDLVEVPSGCSFHPRCPFAEEVCTRKQPPLVDPETGDGVGLSDRGAACLAYTGDLDDELDYEVEVQGRDTPPDNTQPGSRSGRTDAEPLRTDSDPVGLDTDLLDRDGDADNDTGGQQDG</sequence>
<protein>
    <submittedName>
        <fullName evidence="9">Oligopeptide ABC transporter ATPase</fullName>
    </submittedName>
</protein>
<keyword evidence="10" id="KW-1185">Reference proteome</keyword>
<keyword evidence="4" id="KW-0547">Nucleotide-binding</keyword>
<reference evidence="9 10" key="1">
    <citation type="journal article" date="2014" name="PLoS Genet.">
        <title>Phylogenetically driven sequencing of extremely halophilic archaea reveals strategies for static and dynamic osmo-response.</title>
        <authorList>
            <person name="Becker E.A."/>
            <person name="Seitzer P.M."/>
            <person name="Tritt A."/>
            <person name="Larsen D."/>
            <person name="Krusor M."/>
            <person name="Yao A.I."/>
            <person name="Wu D."/>
            <person name="Madern D."/>
            <person name="Eisen J.A."/>
            <person name="Darling A.E."/>
            <person name="Facciotti M.T."/>
        </authorList>
    </citation>
    <scope>NUCLEOTIDE SEQUENCE [LARGE SCALE GENOMIC DNA]</scope>
    <source>
        <strain evidence="9 10">ATCC 33799</strain>
    </source>
</reference>
<dbReference type="PANTHER" id="PTHR43297:SF2">
    <property type="entry name" value="DIPEPTIDE TRANSPORT ATP-BINDING PROTEIN DPPD"/>
    <property type="match status" value="1"/>
</dbReference>
<evidence type="ECO:0000256" key="7">
    <source>
        <dbReference type="SAM" id="MobiDB-lite"/>
    </source>
</evidence>
<keyword evidence="3" id="KW-1003">Cell membrane</keyword>
<evidence type="ECO:0000256" key="2">
    <source>
        <dbReference type="ARBA" id="ARBA00022448"/>
    </source>
</evidence>
<dbReference type="EMBL" id="AOLS01000038">
    <property type="protein sequence ID" value="EMA20379.1"/>
    <property type="molecule type" value="Genomic_DNA"/>
</dbReference>
<name>M0KJL6_9EURY</name>
<dbReference type="InterPro" id="IPR050388">
    <property type="entry name" value="ABC_Ni/Peptide_Import"/>
</dbReference>
<dbReference type="AlphaFoldDB" id="M0KJL6"/>
<dbReference type="Proteomes" id="UP000011687">
    <property type="component" value="Unassembled WGS sequence"/>
</dbReference>
<feature type="compositionally biased region" description="Polar residues" evidence="7">
    <location>
        <begin position="346"/>
        <end position="355"/>
    </location>
</feature>
<dbReference type="InterPro" id="IPR003593">
    <property type="entry name" value="AAA+_ATPase"/>
</dbReference>
<dbReference type="PANTHER" id="PTHR43297">
    <property type="entry name" value="OLIGOPEPTIDE TRANSPORT ATP-BINDING PROTEIN APPD"/>
    <property type="match status" value="1"/>
</dbReference>
<evidence type="ECO:0000313" key="10">
    <source>
        <dbReference type="Proteomes" id="UP000011687"/>
    </source>
</evidence>
<dbReference type="Gene3D" id="3.40.50.300">
    <property type="entry name" value="P-loop containing nucleotide triphosphate hydrolases"/>
    <property type="match status" value="1"/>
</dbReference>
<evidence type="ECO:0000256" key="4">
    <source>
        <dbReference type="ARBA" id="ARBA00022741"/>
    </source>
</evidence>
<evidence type="ECO:0000259" key="8">
    <source>
        <dbReference type="PROSITE" id="PS50893"/>
    </source>
</evidence>
<keyword evidence="6" id="KW-0472">Membrane</keyword>
<comment type="subcellular location">
    <subcellularLocation>
        <location evidence="1">Cell membrane</location>
        <topology evidence="1">Peripheral membrane protein</topology>
    </subcellularLocation>
</comment>
<dbReference type="SMART" id="SM00382">
    <property type="entry name" value="AAA"/>
    <property type="match status" value="1"/>
</dbReference>
<dbReference type="GO" id="GO:0016887">
    <property type="term" value="F:ATP hydrolysis activity"/>
    <property type="evidence" value="ECO:0007669"/>
    <property type="project" value="InterPro"/>
</dbReference>